<evidence type="ECO:0000256" key="1">
    <source>
        <dbReference type="SAM" id="MobiDB-lite"/>
    </source>
</evidence>
<evidence type="ECO:0000313" key="2">
    <source>
        <dbReference type="EMBL" id="GIX72401.1"/>
    </source>
</evidence>
<dbReference type="EMBL" id="BPLR01002311">
    <property type="protein sequence ID" value="GIX72401.1"/>
    <property type="molecule type" value="Genomic_DNA"/>
</dbReference>
<sequence length="129" mass="14853">MHGQCAIRRLLQNCKDHRHRTTSSRNPRRHIPRFAIRTPKCALIPFQETDFSDNGYSEWNSLPPPPAPPHGRHQNKDGTHFRASVQSEDSSKSAKIIVTERLHAVNPEGHIPEIRNYVLIPFQETDFVN</sequence>
<name>A0AAV4MLQ1_CAEEX</name>
<proteinExistence type="predicted"/>
<comment type="caution">
    <text evidence="2">The sequence shown here is derived from an EMBL/GenBank/DDBJ whole genome shotgun (WGS) entry which is preliminary data.</text>
</comment>
<dbReference type="Proteomes" id="UP001054945">
    <property type="component" value="Unassembled WGS sequence"/>
</dbReference>
<organism evidence="2 3">
    <name type="scientific">Caerostris extrusa</name>
    <name type="common">Bark spider</name>
    <name type="synonym">Caerostris bankana</name>
    <dbReference type="NCBI Taxonomy" id="172846"/>
    <lineage>
        <taxon>Eukaryota</taxon>
        <taxon>Metazoa</taxon>
        <taxon>Ecdysozoa</taxon>
        <taxon>Arthropoda</taxon>
        <taxon>Chelicerata</taxon>
        <taxon>Arachnida</taxon>
        <taxon>Araneae</taxon>
        <taxon>Araneomorphae</taxon>
        <taxon>Entelegynae</taxon>
        <taxon>Araneoidea</taxon>
        <taxon>Araneidae</taxon>
        <taxon>Caerostris</taxon>
    </lineage>
</organism>
<gene>
    <name evidence="2" type="ORF">CEXT_479491</name>
</gene>
<reference evidence="2 3" key="1">
    <citation type="submission" date="2021-06" db="EMBL/GenBank/DDBJ databases">
        <title>Caerostris extrusa draft genome.</title>
        <authorList>
            <person name="Kono N."/>
            <person name="Arakawa K."/>
        </authorList>
    </citation>
    <scope>NUCLEOTIDE SEQUENCE [LARGE SCALE GENOMIC DNA]</scope>
</reference>
<feature type="region of interest" description="Disordered" evidence="1">
    <location>
        <begin position="54"/>
        <end position="93"/>
    </location>
</feature>
<accession>A0AAV4MLQ1</accession>
<keyword evidence="3" id="KW-1185">Reference proteome</keyword>
<protein>
    <submittedName>
        <fullName evidence="2">Uncharacterized protein</fullName>
    </submittedName>
</protein>
<evidence type="ECO:0000313" key="3">
    <source>
        <dbReference type="Proteomes" id="UP001054945"/>
    </source>
</evidence>
<dbReference type="AlphaFoldDB" id="A0AAV4MLQ1"/>